<proteinExistence type="inferred from homology"/>
<dbReference type="InterPro" id="IPR025249">
    <property type="entry name" value="TF_NusA_KH_1st"/>
</dbReference>
<feature type="domain" description="Transcription factor NusA N-terminal" evidence="9">
    <location>
        <begin position="10"/>
        <end position="135"/>
    </location>
</feature>
<dbReference type="CDD" id="cd02134">
    <property type="entry name" value="KH-II_NusA_rpt1"/>
    <property type="match status" value="1"/>
</dbReference>
<dbReference type="InterPro" id="IPR013735">
    <property type="entry name" value="TF_NusA_N"/>
</dbReference>
<dbReference type="CDD" id="cd22529">
    <property type="entry name" value="KH-II_NusA_rpt2"/>
    <property type="match status" value="1"/>
</dbReference>
<keyword evidence="13" id="KW-1185">Reference proteome</keyword>
<dbReference type="GO" id="GO:0005829">
    <property type="term" value="C:cytosol"/>
    <property type="evidence" value="ECO:0007669"/>
    <property type="project" value="TreeGrafter"/>
</dbReference>
<evidence type="ECO:0000256" key="5">
    <source>
        <dbReference type="ARBA" id="ARBA00023015"/>
    </source>
</evidence>
<dbReference type="InterPro" id="IPR015946">
    <property type="entry name" value="KH_dom-like_a/b"/>
</dbReference>
<dbReference type="GO" id="GO:0031564">
    <property type="term" value="P:transcription antitermination"/>
    <property type="evidence" value="ECO:0007669"/>
    <property type="project" value="UniProtKB-UniRule"/>
</dbReference>
<name>A0A0A2ECA3_9PORP</name>
<dbReference type="FunFam" id="3.30.300.20:FF:000002">
    <property type="entry name" value="Transcription termination/antitermination protein NusA"/>
    <property type="match status" value="1"/>
</dbReference>
<dbReference type="Gene3D" id="2.40.50.140">
    <property type="entry name" value="Nucleic acid-binding proteins"/>
    <property type="match status" value="1"/>
</dbReference>
<keyword evidence="6 7" id="KW-0804">Transcription</keyword>
<comment type="function">
    <text evidence="7">Participates in both transcription termination and antitermination.</text>
</comment>
<dbReference type="GO" id="GO:0003700">
    <property type="term" value="F:DNA-binding transcription factor activity"/>
    <property type="evidence" value="ECO:0007669"/>
    <property type="project" value="InterPro"/>
</dbReference>
<reference evidence="12 13" key="1">
    <citation type="submission" date="2014-09" db="EMBL/GenBank/DDBJ databases">
        <title>Draft Genome Sequence of Porphyromonas macacae COT-192_OH2859.</title>
        <authorList>
            <person name="Wallis C."/>
            <person name="Deusch O."/>
            <person name="O'Flynn C."/>
            <person name="Davis I."/>
            <person name="Horsfall A."/>
            <person name="Kirkwood N."/>
            <person name="Harris S."/>
            <person name="Eisen J.A."/>
            <person name="Coil D.A."/>
            <person name="Darling A.E."/>
            <person name="Jospin G."/>
            <person name="Alexiev A."/>
        </authorList>
    </citation>
    <scope>NUCLEOTIDE SEQUENCE [LARGE SCALE GENOMIC DNA]</scope>
    <source>
        <strain evidence="13">COT-192 OH2859</strain>
    </source>
</reference>
<dbReference type="Gene3D" id="3.30.1480.10">
    <property type="entry name" value="NusA, N-terminal domain"/>
    <property type="match status" value="1"/>
</dbReference>
<dbReference type="GO" id="GO:0003746">
    <property type="term" value="F:translation elongation factor activity"/>
    <property type="evidence" value="ECO:0007669"/>
    <property type="project" value="UniProtKB-KW"/>
</dbReference>
<dbReference type="SUPFAM" id="SSF50249">
    <property type="entry name" value="Nucleic acid-binding proteins"/>
    <property type="match status" value="1"/>
</dbReference>
<evidence type="ECO:0000256" key="4">
    <source>
        <dbReference type="ARBA" id="ARBA00022884"/>
    </source>
</evidence>
<keyword evidence="5 7" id="KW-0805">Transcription regulation</keyword>
<dbReference type="HAMAP" id="MF_00945_B">
    <property type="entry name" value="NusA_B"/>
    <property type="match status" value="1"/>
</dbReference>
<dbReference type="Pfam" id="PF26594">
    <property type="entry name" value="KH_NusA_2nd"/>
    <property type="match status" value="1"/>
</dbReference>
<evidence type="ECO:0000313" key="12">
    <source>
        <dbReference type="EMBL" id="KGN75080.1"/>
    </source>
</evidence>
<protein>
    <recommendedName>
        <fullName evidence="7">Transcription termination/antitermination protein NusA</fullName>
    </recommendedName>
</protein>
<dbReference type="InterPro" id="IPR012340">
    <property type="entry name" value="NA-bd_OB-fold"/>
</dbReference>
<evidence type="ECO:0000256" key="3">
    <source>
        <dbReference type="ARBA" id="ARBA00022814"/>
    </source>
</evidence>
<dbReference type="Pfam" id="PF13184">
    <property type="entry name" value="KH_NusA_1st"/>
    <property type="match status" value="1"/>
</dbReference>
<gene>
    <name evidence="7" type="primary">nusA</name>
    <name evidence="12" type="ORF">HQ47_04025</name>
</gene>
<dbReference type="InterPro" id="IPR036555">
    <property type="entry name" value="NusA_N_sf"/>
</dbReference>
<organism evidence="12 13">
    <name type="scientific">Porphyromonas macacae</name>
    <dbReference type="NCBI Taxonomy" id="28115"/>
    <lineage>
        <taxon>Bacteria</taxon>
        <taxon>Pseudomonadati</taxon>
        <taxon>Bacteroidota</taxon>
        <taxon>Bacteroidia</taxon>
        <taxon>Bacteroidales</taxon>
        <taxon>Porphyromonadaceae</taxon>
        <taxon>Porphyromonas</taxon>
    </lineage>
</organism>
<feature type="compositionally biased region" description="Acidic residues" evidence="8">
    <location>
        <begin position="419"/>
        <end position="438"/>
    </location>
</feature>
<dbReference type="SUPFAM" id="SSF54814">
    <property type="entry name" value="Prokaryotic type KH domain (KH-domain type II)"/>
    <property type="match status" value="2"/>
</dbReference>
<comment type="caution">
    <text evidence="12">The sequence shown here is derived from an EMBL/GenBank/DDBJ whole genome shotgun (WGS) entry which is preliminary data.</text>
</comment>
<dbReference type="CDD" id="cd04455">
    <property type="entry name" value="S1_NusA"/>
    <property type="match status" value="1"/>
</dbReference>
<feature type="region of interest" description="Disordered" evidence="8">
    <location>
        <begin position="419"/>
        <end position="447"/>
    </location>
</feature>
<dbReference type="Proteomes" id="UP000030103">
    <property type="component" value="Unassembled WGS sequence"/>
</dbReference>
<evidence type="ECO:0000256" key="7">
    <source>
        <dbReference type="HAMAP-Rule" id="MF_00945"/>
    </source>
</evidence>
<evidence type="ECO:0000313" key="13">
    <source>
        <dbReference type="Proteomes" id="UP000030103"/>
    </source>
</evidence>
<comment type="similarity">
    <text evidence="7">Belongs to the NusA family.</text>
</comment>
<keyword evidence="2 7" id="KW-0963">Cytoplasm</keyword>
<accession>A0A0A2ECA3</accession>
<keyword evidence="12" id="KW-0648">Protein biosynthesis</keyword>
<dbReference type="InterPro" id="IPR010213">
    <property type="entry name" value="TF_NusA"/>
</dbReference>
<dbReference type="Pfam" id="PF08529">
    <property type="entry name" value="NusA_N"/>
    <property type="match status" value="1"/>
</dbReference>
<dbReference type="NCBIfam" id="TIGR01953">
    <property type="entry name" value="NusA"/>
    <property type="match status" value="1"/>
</dbReference>
<keyword evidence="1 7" id="KW-0806">Transcription termination</keyword>
<dbReference type="SUPFAM" id="SSF69705">
    <property type="entry name" value="Transcription factor NusA, N-terminal domain"/>
    <property type="match status" value="1"/>
</dbReference>
<dbReference type="GO" id="GO:0003723">
    <property type="term" value="F:RNA binding"/>
    <property type="evidence" value="ECO:0007669"/>
    <property type="project" value="UniProtKB-UniRule"/>
</dbReference>
<dbReference type="AlphaFoldDB" id="A0A0A2ECA3"/>
<evidence type="ECO:0000256" key="1">
    <source>
        <dbReference type="ARBA" id="ARBA00022472"/>
    </source>
</evidence>
<evidence type="ECO:0000256" key="6">
    <source>
        <dbReference type="ARBA" id="ARBA00023163"/>
    </source>
</evidence>
<comment type="subcellular location">
    <subcellularLocation>
        <location evidence="7">Cytoplasm</location>
    </subcellularLocation>
</comment>
<comment type="subunit">
    <text evidence="7">Monomer. Binds directly to the core enzyme of the DNA-dependent RNA polymerase and to nascent RNA.</text>
</comment>
<evidence type="ECO:0000256" key="8">
    <source>
        <dbReference type="SAM" id="MobiDB-lite"/>
    </source>
</evidence>
<sequence>MAKKQETTSLTESLSEYKELKDIDKDTLINVLEDSFRNVLTKMFGTDESFDVIINPEKGDFEIWRTRTVVTDEEAKGENFNSTLQVSLTEAHKIDPEAEVGESVTDSVDFNSFGRRAVLNLRQALSSKVLELQKEYLYNRFSKRVGELISAEVYQVWKREALLIDDENNELLLPKSEQIPGDFYRKGETVHAVIERVENENNNPRIILSRTSGEFLKRLLELNVPEIADGLITVKCVARVPGERAKIAVESYDDRIDPVGACVGMNGSRIRGIVRELKGENIDVIPFTNNKLLFIQRALNPAKISAVNLNEEEHEAEVYMRPEEVPLAIGKNASNLKLASLLTGYRIEVFRDLENPIEEDIYLDEFSDEIESWVLDILKNAGYTTAKPVLRQDRDTLIKQTDLEESTIDNVLHVLRSEFEDDEENVEEGDWSDGDEREDEGKNVEVE</sequence>
<evidence type="ECO:0000259" key="10">
    <source>
        <dbReference type="Pfam" id="PF13184"/>
    </source>
</evidence>
<dbReference type="GO" id="GO:0006353">
    <property type="term" value="P:DNA-templated transcription termination"/>
    <property type="evidence" value="ECO:0007669"/>
    <property type="project" value="UniProtKB-UniRule"/>
</dbReference>
<dbReference type="EMBL" id="JRFA01000009">
    <property type="protein sequence ID" value="KGN75080.1"/>
    <property type="molecule type" value="Genomic_DNA"/>
</dbReference>
<dbReference type="PANTHER" id="PTHR22648">
    <property type="entry name" value="TRANSCRIPTION TERMINATION FACTOR NUSA"/>
    <property type="match status" value="1"/>
</dbReference>
<feature type="domain" description="Transcription factor NusA first KH" evidence="10">
    <location>
        <begin position="210"/>
        <end position="286"/>
    </location>
</feature>
<dbReference type="InterPro" id="IPR030842">
    <property type="entry name" value="TF_NusA_bacterial"/>
</dbReference>
<dbReference type="InterPro" id="IPR009019">
    <property type="entry name" value="KH_sf_prok-type"/>
</dbReference>
<dbReference type="RefSeq" id="WP_036873441.1">
    <property type="nucleotide sequence ID" value="NZ_JASBZX010000001.1"/>
</dbReference>
<evidence type="ECO:0000259" key="11">
    <source>
        <dbReference type="Pfam" id="PF26594"/>
    </source>
</evidence>
<dbReference type="PANTHER" id="PTHR22648:SF0">
    <property type="entry name" value="TRANSCRIPTION TERMINATION_ANTITERMINATION PROTEIN NUSA"/>
    <property type="match status" value="1"/>
</dbReference>
<keyword evidence="4 7" id="KW-0694">RNA-binding</keyword>
<dbReference type="OrthoDB" id="9807233at2"/>
<evidence type="ECO:0000259" key="9">
    <source>
        <dbReference type="Pfam" id="PF08529"/>
    </source>
</evidence>
<feature type="domain" description="NusA-like second KH" evidence="11">
    <location>
        <begin position="294"/>
        <end position="352"/>
    </location>
</feature>
<evidence type="ECO:0000256" key="2">
    <source>
        <dbReference type="ARBA" id="ARBA00022490"/>
    </source>
</evidence>
<dbReference type="Gene3D" id="3.30.300.20">
    <property type="match status" value="2"/>
</dbReference>
<keyword evidence="12" id="KW-0251">Elongation factor</keyword>
<keyword evidence="3 7" id="KW-0889">Transcription antitermination</keyword>
<dbReference type="InterPro" id="IPR058582">
    <property type="entry name" value="KH_NusA_2nd"/>
</dbReference>
<dbReference type="STRING" id="28115.HQ47_04025"/>
<dbReference type="eggNOG" id="COG0195">
    <property type="taxonomic scope" value="Bacteria"/>
</dbReference>